<name>A0A1W0WLH7_HYPEX</name>
<feature type="region of interest" description="Disordered" evidence="1">
    <location>
        <begin position="9"/>
        <end position="47"/>
    </location>
</feature>
<evidence type="ECO:0000313" key="3">
    <source>
        <dbReference type="Proteomes" id="UP000192578"/>
    </source>
</evidence>
<feature type="region of interest" description="Disordered" evidence="1">
    <location>
        <begin position="106"/>
        <end position="126"/>
    </location>
</feature>
<protein>
    <submittedName>
        <fullName evidence="2">Uncharacterized protein</fullName>
    </submittedName>
</protein>
<organism evidence="2 3">
    <name type="scientific">Hypsibius exemplaris</name>
    <name type="common">Freshwater tardigrade</name>
    <dbReference type="NCBI Taxonomy" id="2072580"/>
    <lineage>
        <taxon>Eukaryota</taxon>
        <taxon>Metazoa</taxon>
        <taxon>Ecdysozoa</taxon>
        <taxon>Tardigrada</taxon>
        <taxon>Eutardigrada</taxon>
        <taxon>Parachela</taxon>
        <taxon>Hypsibioidea</taxon>
        <taxon>Hypsibiidae</taxon>
        <taxon>Hypsibius</taxon>
    </lineage>
</organism>
<feature type="compositionally biased region" description="Basic and acidic residues" evidence="1">
    <location>
        <begin position="112"/>
        <end position="124"/>
    </location>
</feature>
<sequence>MSKYLLRVKNRHYQDGSSQEPPNERRRQIRFTDPIEQSPPPPAYSGTVGREQFLRDWPHPQPWTAASAAGDFCDPFPLFQPSIARYFNEDDRPLIGLPRRKDFTGGGDAFGDFDKADDPAKGESTESGQFLVDKRYVYTSKGYIKDFYCLFRRSSVVVGPGGENEEGEDLDLPDEVNRQILRAMAGGAVGDAASSKLTESATPSGEADGWDEDEHTPIYWAQRGREVDFFVRHDVWSVDPIGDWSHLNRNKVPRDFLRKLRRYFEIRPMEYLNDTGSYRMFHALNQYNDLRRVIDGSTSMAAKAVEAVKNWTVGCCGRYSTVDQARQMELDYLAMIWLSIWDPRLRENISQLKEMSMSDFFFTRVGWSGAVGVTDLLTKNEIHSMDDFWERRAGRQEDDEEDEGDFEELENWITGEAADEDGDSRQTQSGLSGTESQN</sequence>
<feature type="region of interest" description="Disordered" evidence="1">
    <location>
        <begin position="191"/>
        <end position="212"/>
    </location>
</feature>
<proteinExistence type="predicted"/>
<feature type="compositionally biased region" description="Acidic residues" evidence="1">
    <location>
        <begin position="397"/>
        <end position="410"/>
    </location>
</feature>
<dbReference type="EMBL" id="MTYJ01000079">
    <property type="protein sequence ID" value="OQV16058.1"/>
    <property type="molecule type" value="Genomic_DNA"/>
</dbReference>
<dbReference type="AlphaFoldDB" id="A0A1W0WLH7"/>
<feature type="compositionally biased region" description="Polar residues" evidence="1">
    <location>
        <begin position="425"/>
        <end position="438"/>
    </location>
</feature>
<comment type="caution">
    <text evidence="2">The sequence shown here is derived from an EMBL/GenBank/DDBJ whole genome shotgun (WGS) entry which is preliminary data.</text>
</comment>
<gene>
    <name evidence="2" type="ORF">BV898_09828</name>
</gene>
<dbReference type="Proteomes" id="UP000192578">
    <property type="component" value="Unassembled WGS sequence"/>
</dbReference>
<dbReference type="OrthoDB" id="10472066at2759"/>
<accession>A0A1W0WLH7</accession>
<evidence type="ECO:0000256" key="1">
    <source>
        <dbReference type="SAM" id="MobiDB-lite"/>
    </source>
</evidence>
<feature type="region of interest" description="Disordered" evidence="1">
    <location>
        <begin position="392"/>
        <end position="438"/>
    </location>
</feature>
<evidence type="ECO:0000313" key="2">
    <source>
        <dbReference type="EMBL" id="OQV16058.1"/>
    </source>
</evidence>
<keyword evidence="3" id="KW-1185">Reference proteome</keyword>
<reference evidence="3" key="1">
    <citation type="submission" date="2017-01" db="EMBL/GenBank/DDBJ databases">
        <title>Comparative genomics of anhydrobiosis in the tardigrade Hypsibius dujardini.</title>
        <authorList>
            <person name="Yoshida Y."/>
            <person name="Koutsovoulos G."/>
            <person name="Laetsch D."/>
            <person name="Stevens L."/>
            <person name="Kumar S."/>
            <person name="Horikawa D."/>
            <person name="Ishino K."/>
            <person name="Komine S."/>
            <person name="Tomita M."/>
            <person name="Blaxter M."/>
            <person name="Arakawa K."/>
        </authorList>
    </citation>
    <scope>NUCLEOTIDE SEQUENCE [LARGE SCALE GENOMIC DNA]</scope>
    <source>
        <strain evidence="3">Z151</strain>
    </source>
</reference>